<organism evidence="1">
    <name type="scientific">bioreactor metagenome</name>
    <dbReference type="NCBI Taxonomy" id="1076179"/>
    <lineage>
        <taxon>unclassified sequences</taxon>
        <taxon>metagenomes</taxon>
        <taxon>ecological metagenomes</taxon>
    </lineage>
</organism>
<sequence>MVILGMPVKGVGHTVALAVDIDDLAVFGKSVGACNVHLGRRSAFLCSRRRHHIFPMPDHEIFFGKSVIKTQLV</sequence>
<gene>
    <name evidence="1" type="ORF">SDC9_198856</name>
</gene>
<evidence type="ECO:0000313" key="1">
    <source>
        <dbReference type="EMBL" id="MPN51214.1"/>
    </source>
</evidence>
<reference evidence="1" key="1">
    <citation type="submission" date="2019-08" db="EMBL/GenBank/DDBJ databases">
        <authorList>
            <person name="Kucharzyk K."/>
            <person name="Murdoch R.W."/>
            <person name="Higgins S."/>
            <person name="Loffler F."/>
        </authorList>
    </citation>
    <scope>NUCLEOTIDE SEQUENCE</scope>
</reference>
<name>A0A645IS38_9ZZZZ</name>
<comment type="caution">
    <text evidence="1">The sequence shown here is derived from an EMBL/GenBank/DDBJ whole genome shotgun (WGS) entry which is preliminary data.</text>
</comment>
<dbReference type="EMBL" id="VSSQ01116108">
    <property type="protein sequence ID" value="MPN51214.1"/>
    <property type="molecule type" value="Genomic_DNA"/>
</dbReference>
<accession>A0A645IS38</accession>
<protein>
    <submittedName>
        <fullName evidence="1">Uncharacterized protein</fullName>
    </submittedName>
</protein>
<dbReference type="AlphaFoldDB" id="A0A645IS38"/>
<proteinExistence type="predicted"/>